<dbReference type="AlphaFoldDB" id="A0A2N9GMZ1"/>
<dbReference type="InterPro" id="IPR026960">
    <property type="entry name" value="RVT-Znf"/>
</dbReference>
<dbReference type="GO" id="GO:0003676">
    <property type="term" value="F:nucleic acid binding"/>
    <property type="evidence" value="ECO:0007669"/>
    <property type="project" value="InterPro"/>
</dbReference>
<dbReference type="Pfam" id="PF13966">
    <property type="entry name" value="zf-RVT"/>
    <property type="match status" value="1"/>
</dbReference>
<dbReference type="GO" id="GO:0004523">
    <property type="term" value="F:RNA-DNA hybrid ribonuclease activity"/>
    <property type="evidence" value="ECO:0007669"/>
    <property type="project" value="InterPro"/>
</dbReference>
<feature type="domain" description="Reverse transcriptase zinc-binding" evidence="2">
    <location>
        <begin position="183"/>
        <end position="278"/>
    </location>
</feature>
<dbReference type="InterPro" id="IPR053151">
    <property type="entry name" value="RNase_H-like"/>
</dbReference>
<reference evidence="3" key="1">
    <citation type="submission" date="2018-02" db="EMBL/GenBank/DDBJ databases">
        <authorList>
            <person name="Cohen D.B."/>
            <person name="Kent A.D."/>
        </authorList>
    </citation>
    <scope>NUCLEOTIDE SEQUENCE</scope>
</reference>
<evidence type="ECO:0000313" key="3">
    <source>
        <dbReference type="EMBL" id="SPD00883.1"/>
    </source>
</evidence>
<dbReference type="PANTHER" id="PTHR47723">
    <property type="entry name" value="OS05G0353850 PROTEIN"/>
    <property type="match status" value="1"/>
</dbReference>
<dbReference type="InterPro" id="IPR002156">
    <property type="entry name" value="RNaseH_domain"/>
</dbReference>
<proteinExistence type="predicted"/>
<sequence>MEKNQRVEGKIIITSLERVKQNDEQLLVGSTGRRKKATLGRMEEAVIPPLSGFKMQILSTMPILRSKNPAHSSYTWQSIAQSRDIIRRGSRWRIGNGENVSIWKDNWLTGSEHGRIIFPPSVLPADTNVAALIDPVLHRWRGNVIDVNFFPFEASIIKRMPLSQHYVSDSLTWKSTLTGHLTVKSAYTFLWNEQYTSSSNPSSSSTTNTSSFWKLLWSLLVPPKIRNFGWRACCKILPTLTNLFQKQILSTYTCYLCGEEAETVSHVLWSCPYAVRVWKSTPMFSSMPLGHLLDFQDVLDCAFNKLATPEMEIFITTAWMLWAVRNDVWRGKDPPRAEVLVGQAVVYATEFIEHNRRQGSPGENLRVEKMEATTRGDSSGQMLAALAEEKVEQGDGLWRMAKAVWWGLQFCQDIGFNTFLLECPNAALVSLILNSTGCCTEVGWILKDIKELLAHMGSVTFSIIPNKCNRVAKTLAGYSKGKDGACTWIEDCPSFLFPFVQTDLL</sequence>
<evidence type="ECO:0008006" key="4">
    <source>
        <dbReference type="Google" id="ProtNLM"/>
    </source>
</evidence>
<dbReference type="Pfam" id="PF13456">
    <property type="entry name" value="RVT_3"/>
    <property type="match status" value="1"/>
</dbReference>
<dbReference type="PANTHER" id="PTHR47723:SF21">
    <property type="entry name" value="POLYNUCLEOTIDYL TRANSFERASE, RIBONUCLEASE H-LIKE SUPERFAMILY PROTEIN"/>
    <property type="match status" value="1"/>
</dbReference>
<accession>A0A2N9GMZ1</accession>
<dbReference type="EMBL" id="OIVN01002133">
    <property type="protein sequence ID" value="SPD00883.1"/>
    <property type="molecule type" value="Genomic_DNA"/>
</dbReference>
<evidence type="ECO:0000259" key="1">
    <source>
        <dbReference type="Pfam" id="PF13456"/>
    </source>
</evidence>
<gene>
    <name evidence="3" type="ORF">FSB_LOCUS28765</name>
</gene>
<evidence type="ECO:0000259" key="2">
    <source>
        <dbReference type="Pfam" id="PF13966"/>
    </source>
</evidence>
<organism evidence="3">
    <name type="scientific">Fagus sylvatica</name>
    <name type="common">Beechnut</name>
    <dbReference type="NCBI Taxonomy" id="28930"/>
    <lineage>
        <taxon>Eukaryota</taxon>
        <taxon>Viridiplantae</taxon>
        <taxon>Streptophyta</taxon>
        <taxon>Embryophyta</taxon>
        <taxon>Tracheophyta</taxon>
        <taxon>Spermatophyta</taxon>
        <taxon>Magnoliopsida</taxon>
        <taxon>eudicotyledons</taxon>
        <taxon>Gunneridae</taxon>
        <taxon>Pentapetalae</taxon>
        <taxon>rosids</taxon>
        <taxon>fabids</taxon>
        <taxon>Fagales</taxon>
        <taxon>Fagaceae</taxon>
        <taxon>Fagus</taxon>
    </lineage>
</organism>
<protein>
    <recommendedName>
        <fullName evidence="4">Reverse transcriptase zinc-binding domain-containing protein</fullName>
    </recommendedName>
</protein>
<feature type="domain" description="RNase H type-1" evidence="1">
    <location>
        <begin position="401"/>
        <end position="476"/>
    </location>
</feature>
<name>A0A2N9GMZ1_FAGSY</name>